<evidence type="ECO:0000313" key="2">
    <source>
        <dbReference type="EMBL" id="KAJ4439174.1"/>
    </source>
</evidence>
<accession>A0ABQ8SZD6</accession>
<proteinExistence type="predicted"/>
<comment type="caution">
    <text evidence="2">The sequence shown here is derived from an EMBL/GenBank/DDBJ whole genome shotgun (WGS) entry which is preliminary data.</text>
</comment>
<evidence type="ECO:0000256" key="1">
    <source>
        <dbReference type="SAM" id="MobiDB-lite"/>
    </source>
</evidence>
<evidence type="ECO:0008006" key="4">
    <source>
        <dbReference type="Google" id="ProtNLM"/>
    </source>
</evidence>
<feature type="region of interest" description="Disordered" evidence="1">
    <location>
        <begin position="1"/>
        <end position="23"/>
    </location>
</feature>
<dbReference type="Proteomes" id="UP001148838">
    <property type="component" value="Unassembled WGS sequence"/>
</dbReference>
<keyword evidence="3" id="KW-1185">Reference proteome</keyword>
<protein>
    <recommendedName>
        <fullName evidence="4">Reverse transcriptase zinc-binding domain-containing protein</fullName>
    </recommendedName>
</protein>
<sequence>MAGLCEGGNEPPGSVKAMKRDSTSVNDTKIPSALVRFMEMFHTSQDSKSKRAVKLNWSLLEGPLSKNNKDNLCRRCDREVETLAYVLGACPHGELLRNTRHHTYAESKPLKAKSVDHVKAMFFLHLLMHKNRTESRVHVQQRLSFREKTVAALLSGD</sequence>
<gene>
    <name evidence="2" type="ORF">ANN_15133</name>
</gene>
<reference evidence="2 3" key="1">
    <citation type="journal article" date="2022" name="Allergy">
        <title>Genome assembly and annotation of Periplaneta americana reveal a comprehensive cockroach allergen profile.</title>
        <authorList>
            <person name="Wang L."/>
            <person name="Xiong Q."/>
            <person name="Saelim N."/>
            <person name="Wang L."/>
            <person name="Nong W."/>
            <person name="Wan A.T."/>
            <person name="Shi M."/>
            <person name="Liu X."/>
            <person name="Cao Q."/>
            <person name="Hui J.H.L."/>
            <person name="Sookrung N."/>
            <person name="Leung T.F."/>
            <person name="Tungtrongchitr A."/>
            <person name="Tsui S.K.W."/>
        </authorList>
    </citation>
    <scope>NUCLEOTIDE SEQUENCE [LARGE SCALE GENOMIC DNA]</scope>
    <source>
        <strain evidence="2">PWHHKU_190912</strain>
    </source>
</reference>
<evidence type="ECO:0000313" key="3">
    <source>
        <dbReference type="Proteomes" id="UP001148838"/>
    </source>
</evidence>
<organism evidence="2 3">
    <name type="scientific">Periplaneta americana</name>
    <name type="common">American cockroach</name>
    <name type="synonym">Blatta americana</name>
    <dbReference type="NCBI Taxonomy" id="6978"/>
    <lineage>
        <taxon>Eukaryota</taxon>
        <taxon>Metazoa</taxon>
        <taxon>Ecdysozoa</taxon>
        <taxon>Arthropoda</taxon>
        <taxon>Hexapoda</taxon>
        <taxon>Insecta</taxon>
        <taxon>Pterygota</taxon>
        <taxon>Neoptera</taxon>
        <taxon>Polyneoptera</taxon>
        <taxon>Dictyoptera</taxon>
        <taxon>Blattodea</taxon>
        <taxon>Blattoidea</taxon>
        <taxon>Blattidae</taxon>
        <taxon>Blattinae</taxon>
        <taxon>Periplaneta</taxon>
    </lineage>
</organism>
<name>A0ABQ8SZD6_PERAM</name>
<dbReference type="EMBL" id="JAJSOF020000019">
    <property type="protein sequence ID" value="KAJ4439174.1"/>
    <property type="molecule type" value="Genomic_DNA"/>
</dbReference>